<evidence type="ECO:0000256" key="2">
    <source>
        <dbReference type="SAM" id="Phobius"/>
    </source>
</evidence>
<dbReference type="OrthoDB" id="5496540at2"/>
<dbReference type="InterPro" id="IPR012334">
    <property type="entry name" value="Pectin_lyas_fold"/>
</dbReference>
<accession>M2SCX9</accession>
<keyword evidence="2" id="KW-0812">Transmembrane</keyword>
<evidence type="ECO:0000313" key="4">
    <source>
        <dbReference type="Proteomes" id="UP000011717"/>
    </source>
</evidence>
<evidence type="ECO:0000313" key="3">
    <source>
        <dbReference type="EMBL" id="EMD83220.1"/>
    </source>
</evidence>
<sequence length="549" mass="56873">MAGRRRSFEERRARLDSLTANFEPRMSRAGTAKNTSGRGTPSRRLPWRPLLGGLLLAACTTLLLGGAYIQYRFQEPATALIGHWLALEGDWQAEQRPTIAPLVHLAQAVFPDAELHGFAVKRPGPPIRVAGPQAALADAPACYGADGAPLTSDRSGGQCTPTTGGSLAVSSAAALRAAVAEARAGDIIELAPGRYDLGRSSLVPRSGGTAPAPIVLRAAAPGTASILSDTSELVRLSKPWWVFANLDFVGGCGVQGCEHALHITGEAKNVIVRNNSFSGYNAPIKANANGARGPAPDNLLIEANRLTSDAPQRTGTSVTFIDVVATDGLRVTGNIISDFGKDGSDHTSYGVFAKGGSVNPVIDRNYVRCADRHRGGTRVGISLGGGGTAPSLCSTPGCAQETRGGIVRGNVVESCSDVGIYLNKAADSLIANNTLIGTRGIDVRFPGSSAAVLNNVVDGRILARDGGTMEERGNMDSLLSAAMLDEMTAGELRRAHGGDLSFANAADARARGTALGAGFPDYCGVRIDPGAPPIGAIEQRDGPSCAVRP</sequence>
<feature type="region of interest" description="Disordered" evidence="1">
    <location>
        <begin position="24"/>
        <end position="44"/>
    </location>
</feature>
<dbReference type="NCBIfam" id="TIGR03804">
    <property type="entry name" value="para_beta_helix"/>
    <property type="match status" value="1"/>
</dbReference>
<dbReference type="Proteomes" id="UP000011717">
    <property type="component" value="Unassembled WGS sequence"/>
</dbReference>
<evidence type="ECO:0000256" key="1">
    <source>
        <dbReference type="SAM" id="MobiDB-lite"/>
    </source>
</evidence>
<gene>
    <name evidence="3" type="ORF">C725_1121</name>
</gene>
<reference evidence="3 4" key="1">
    <citation type="journal article" date="2013" name="Genome Announc.">
        <title>Draft Genome Sequence of Strain JLT2015T, Belonging to the Family Sphingomonadaceae of the Alphaproteobacteria.</title>
        <authorList>
            <person name="Tang K."/>
            <person name="Liu K."/>
            <person name="Li S."/>
            <person name="Jiao N."/>
        </authorList>
    </citation>
    <scope>NUCLEOTIDE SEQUENCE [LARGE SCALE GENOMIC DNA]</scope>
    <source>
        <strain evidence="3 4">JLT2015</strain>
    </source>
</reference>
<dbReference type="SMART" id="SM00710">
    <property type="entry name" value="PbH1"/>
    <property type="match status" value="5"/>
</dbReference>
<dbReference type="Gene3D" id="2.160.20.10">
    <property type="entry name" value="Single-stranded right-handed beta-helix, Pectin lyase-like"/>
    <property type="match status" value="1"/>
</dbReference>
<dbReference type="InterPro" id="IPR022441">
    <property type="entry name" value="Para_beta_helix_rpt-2"/>
</dbReference>
<dbReference type="SUPFAM" id="SSF51126">
    <property type="entry name" value="Pectin lyase-like"/>
    <property type="match status" value="1"/>
</dbReference>
<keyword evidence="4" id="KW-1185">Reference proteome</keyword>
<comment type="caution">
    <text evidence="3">The sequence shown here is derived from an EMBL/GenBank/DDBJ whole genome shotgun (WGS) entry which is preliminary data.</text>
</comment>
<protein>
    <submittedName>
        <fullName evidence="3">Uncharacterized protein</fullName>
    </submittedName>
</protein>
<name>M2SCX9_9SPHN</name>
<organism evidence="3 4">
    <name type="scientific">Pacificimonas flava</name>
    <dbReference type="NCBI Taxonomy" id="1234595"/>
    <lineage>
        <taxon>Bacteria</taxon>
        <taxon>Pseudomonadati</taxon>
        <taxon>Pseudomonadota</taxon>
        <taxon>Alphaproteobacteria</taxon>
        <taxon>Sphingomonadales</taxon>
        <taxon>Sphingosinicellaceae</taxon>
        <taxon>Pacificimonas</taxon>
    </lineage>
</organism>
<feature type="transmembrane region" description="Helical" evidence="2">
    <location>
        <begin position="50"/>
        <end position="71"/>
    </location>
</feature>
<dbReference type="EMBL" id="AMRV01000003">
    <property type="protein sequence ID" value="EMD83220.1"/>
    <property type="molecule type" value="Genomic_DNA"/>
</dbReference>
<keyword evidence="2" id="KW-0472">Membrane</keyword>
<dbReference type="InterPro" id="IPR006626">
    <property type="entry name" value="PbH1"/>
</dbReference>
<dbReference type="InterPro" id="IPR011050">
    <property type="entry name" value="Pectin_lyase_fold/virulence"/>
</dbReference>
<keyword evidence="2" id="KW-1133">Transmembrane helix</keyword>
<dbReference type="AlphaFoldDB" id="M2SCX9"/>
<proteinExistence type="predicted"/>
<dbReference type="RefSeq" id="WP_008600778.1">
    <property type="nucleotide sequence ID" value="NZ_AMRV01000003.1"/>
</dbReference>